<dbReference type="AlphaFoldDB" id="A0AB34H958"/>
<dbReference type="InterPro" id="IPR011989">
    <property type="entry name" value="ARM-like"/>
</dbReference>
<keyword evidence="6" id="KW-1185">Reference proteome</keyword>
<accession>A0AB34H958</accession>
<evidence type="ECO:0000259" key="4">
    <source>
        <dbReference type="Pfam" id="PF12054"/>
    </source>
</evidence>
<sequence>MGEAIGMSTEELFNDEDLDYTPTSAALVNKQPVAIDSKETEVATYLIDIGLLDKSNDSTDGEPEEKRRKIANVVINQSANDSKVLIDNIPDSSPLIEEVRHGAGTGLREILKAHGKSGGKMGDSTLEEVVAPVRETCAQTLGVVLKHMNETGVHKTVDVLLKLLTQEQWEVRHGGLLGIKYALAVRQNSSSWLIPILPDMLRHIFQFCVLESSQEILDLIHKVWMELLSKASVQYVVAAACPWMGAWLCLMMQPSHLPIDLNMLLEVKARAKEKTGGKVRQGQSQSKEVLQEYIAGADTIMEDPATRDFVVMRARMMAAKLLGALCCCICDPGVNVVTQEIKPAESLGQLLLFHLNSKSALQRISVALVICEWAALQKECRAVTLAVQPRLLDILSEHLYYDEIAVPFTRMQNECKQLISSLADAHIEVGNRVNNNVFTIDQANDLVTAVFNEVTSSFDLNPQVLQQLDSKRQQVQMTVTETNQEWQVLQLRVHTFAACAVVSLQQLPEKLNPIIKPLMETIKKEENTLVQNYAAQCIAKLLQQCTTRTPCPNSKIIKNLCSSLCVDPYLTPSVTCPVPTQSGQENSKGSNSEKDGMHHTVTKHRGIITLYRHQKAAFAITSRRGPTPKAVKAQIADLPAGGSGNILVELDEVNSFFL</sequence>
<dbReference type="Proteomes" id="UP001159641">
    <property type="component" value="Unassembled WGS sequence"/>
</dbReference>
<keyword evidence="1" id="KW-0547">Nucleotide-binding</keyword>
<evidence type="ECO:0000256" key="3">
    <source>
        <dbReference type="SAM" id="MobiDB-lite"/>
    </source>
</evidence>
<name>A0AB34H958_ESCRO</name>
<dbReference type="InterPro" id="IPR044972">
    <property type="entry name" value="Mot1"/>
</dbReference>
<evidence type="ECO:0000313" key="5">
    <source>
        <dbReference type="EMBL" id="KAJ8789302.1"/>
    </source>
</evidence>
<evidence type="ECO:0000256" key="1">
    <source>
        <dbReference type="ARBA" id="ARBA00022806"/>
    </source>
</evidence>
<dbReference type="Gene3D" id="1.25.10.10">
    <property type="entry name" value="Leucine-rich Repeat Variant"/>
    <property type="match status" value="1"/>
</dbReference>
<dbReference type="InterPro" id="IPR022707">
    <property type="entry name" value="Mot1_central_dom"/>
</dbReference>
<protein>
    <recommendedName>
        <fullName evidence="4">Mot1 central domain-containing protein</fullName>
    </recommendedName>
</protein>
<dbReference type="EMBL" id="JAIQCJ010001425">
    <property type="protein sequence ID" value="KAJ8789302.1"/>
    <property type="molecule type" value="Genomic_DNA"/>
</dbReference>
<dbReference type="InterPro" id="IPR016024">
    <property type="entry name" value="ARM-type_fold"/>
</dbReference>
<evidence type="ECO:0000313" key="6">
    <source>
        <dbReference type="Proteomes" id="UP001159641"/>
    </source>
</evidence>
<dbReference type="SUPFAM" id="SSF48371">
    <property type="entry name" value="ARM repeat"/>
    <property type="match status" value="1"/>
</dbReference>
<feature type="domain" description="Mot1 central" evidence="4">
    <location>
        <begin position="223"/>
        <end position="619"/>
    </location>
</feature>
<dbReference type="GO" id="GO:0003677">
    <property type="term" value="F:DNA binding"/>
    <property type="evidence" value="ECO:0007669"/>
    <property type="project" value="UniProtKB-KW"/>
</dbReference>
<keyword evidence="1" id="KW-0378">Hydrolase</keyword>
<dbReference type="GO" id="GO:0004386">
    <property type="term" value="F:helicase activity"/>
    <property type="evidence" value="ECO:0007669"/>
    <property type="project" value="UniProtKB-KW"/>
</dbReference>
<keyword evidence="1" id="KW-0347">Helicase</keyword>
<dbReference type="GO" id="GO:0016887">
    <property type="term" value="F:ATP hydrolysis activity"/>
    <property type="evidence" value="ECO:0007669"/>
    <property type="project" value="InterPro"/>
</dbReference>
<keyword evidence="2" id="KW-0238">DNA-binding</keyword>
<dbReference type="GO" id="GO:0017025">
    <property type="term" value="F:TBP-class protein binding"/>
    <property type="evidence" value="ECO:0007669"/>
    <property type="project" value="InterPro"/>
</dbReference>
<comment type="caution">
    <text evidence="5">The sequence shown here is derived from an EMBL/GenBank/DDBJ whole genome shotgun (WGS) entry which is preliminary data.</text>
</comment>
<dbReference type="PANTHER" id="PTHR36498:SF1">
    <property type="entry name" value="TATA-BINDING PROTEIN-ASSOCIATED FACTOR 172"/>
    <property type="match status" value="1"/>
</dbReference>
<feature type="compositionally biased region" description="Polar residues" evidence="3">
    <location>
        <begin position="577"/>
        <end position="590"/>
    </location>
</feature>
<gene>
    <name evidence="5" type="ORF">J1605_021829</name>
</gene>
<dbReference type="PANTHER" id="PTHR36498">
    <property type="entry name" value="TATA-BINDING PROTEIN-ASSOCIATED FACTOR 172"/>
    <property type="match status" value="1"/>
</dbReference>
<feature type="region of interest" description="Disordered" evidence="3">
    <location>
        <begin position="577"/>
        <end position="598"/>
    </location>
</feature>
<reference evidence="5 6" key="1">
    <citation type="submission" date="2022-11" db="EMBL/GenBank/DDBJ databases">
        <title>Whole genome sequence of Eschrichtius robustus ER-17-0199.</title>
        <authorList>
            <person name="Bruniche-Olsen A."/>
            <person name="Black A.N."/>
            <person name="Fields C.J."/>
            <person name="Walden K."/>
            <person name="Dewoody J.A."/>
        </authorList>
    </citation>
    <scope>NUCLEOTIDE SEQUENCE [LARGE SCALE GENOMIC DNA]</scope>
    <source>
        <strain evidence="5">ER-17-0199</strain>
        <tissue evidence="5">Blubber</tissue>
    </source>
</reference>
<organism evidence="5 6">
    <name type="scientific">Eschrichtius robustus</name>
    <name type="common">California gray whale</name>
    <name type="synonym">Eschrichtius gibbosus</name>
    <dbReference type="NCBI Taxonomy" id="9764"/>
    <lineage>
        <taxon>Eukaryota</taxon>
        <taxon>Metazoa</taxon>
        <taxon>Chordata</taxon>
        <taxon>Craniata</taxon>
        <taxon>Vertebrata</taxon>
        <taxon>Euteleostomi</taxon>
        <taxon>Mammalia</taxon>
        <taxon>Eutheria</taxon>
        <taxon>Laurasiatheria</taxon>
        <taxon>Artiodactyla</taxon>
        <taxon>Whippomorpha</taxon>
        <taxon>Cetacea</taxon>
        <taxon>Mysticeti</taxon>
        <taxon>Eschrichtiidae</taxon>
        <taxon>Eschrichtius</taxon>
    </lineage>
</organism>
<evidence type="ECO:0000256" key="2">
    <source>
        <dbReference type="ARBA" id="ARBA00023125"/>
    </source>
</evidence>
<dbReference type="Pfam" id="PF12054">
    <property type="entry name" value="DUF3535"/>
    <property type="match status" value="1"/>
</dbReference>
<proteinExistence type="predicted"/>
<keyword evidence="1" id="KW-0067">ATP-binding</keyword>